<evidence type="ECO:0000313" key="1">
    <source>
        <dbReference type="EMBL" id="PGH28347.1"/>
    </source>
</evidence>
<protein>
    <submittedName>
        <fullName evidence="1">Uncharacterized protein</fullName>
    </submittedName>
</protein>
<dbReference type="Proteomes" id="UP000226031">
    <property type="component" value="Unassembled WGS sequence"/>
</dbReference>
<keyword evidence="2" id="KW-1185">Reference proteome</keyword>
<proteinExistence type="predicted"/>
<comment type="caution">
    <text evidence="1">The sequence shown here is derived from an EMBL/GenBank/DDBJ whole genome shotgun (WGS) entry which is preliminary data.</text>
</comment>
<gene>
    <name evidence="1" type="ORF">GX50_08916</name>
</gene>
<organism evidence="1 2">
    <name type="scientific">[Emmonsia] crescens</name>
    <dbReference type="NCBI Taxonomy" id="73230"/>
    <lineage>
        <taxon>Eukaryota</taxon>
        <taxon>Fungi</taxon>
        <taxon>Dikarya</taxon>
        <taxon>Ascomycota</taxon>
        <taxon>Pezizomycotina</taxon>
        <taxon>Eurotiomycetes</taxon>
        <taxon>Eurotiomycetidae</taxon>
        <taxon>Onygenales</taxon>
        <taxon>Ajellomycetaceae</taxon>
        <taxon>Emergomyces</taxon>
    </lineage>
</organism>
<name>A0A2B7Z678_9EURO</name>
<accession>A0A2B7Z678</accession>
<dbReference type="EMBL" id="PDND01000608">
    <property type="protein sequence ID" value="PGH28347.1"/>
    <property type="molecule type" value="Genomic_DNA"/>
</dbReference>
<evidence type="ECO:0000313" key="2">
    <source>
        <dbReference type="Proteomes" id="UP000226031"/>
    </source>
</evidence>
<sequence>MTSFPILTRSNDDKLHLAEYQKPYGVDREDFFDQNNKQALRQGDDYLGPGCVMNRDAHTSSPRRWPCEGNLGPPGSGVGVSTVAGQVALARAQTISVLEVVGARFSCLVGRAGGCCYGDGWDLAALPKHGGGVLGRAPTPA</sequence>
<reference evidence="1 2" key="1">
    <citation type="submission" date="2017-10" db="EMBL/GenBank/DDBJ databases">
        <title>Comparative genomics in systemic dimorphic fungi from Ajellomycetaceae.</title>
        <authorList>
            <person name="Munoz J.F."/>
            <person name="Mcewen J.G."/>
            <person name="Clay O.K."/>
            <person name="Cuomo C.A."/>
        </authorList>
    </citation>
    <scope>NUCLEOTIDE SEQUENCE [LARGE SCALE GENOMIC DNA]</scope>
    <source>
        <strain evidence="1 2">UAMH4076</strain>
    </source>
</reference>
<dbReference type="AlphaFoldDB" id="A0A2B7Z678"/>